<gene>
    <name evidence="1" type="ORF">QNH39_18585</name>
</gene>
<keyword evidence="2" id="KW-1185">Reference proteome</keyword>
<dbReference type="KEGG" id="nnv:QNH39_18585"/>
<protein>
    <submittedName>
        <fullName evidence="1">Uncharacterized protein</fullName>
    </submittedName>
</protein>
<dbReference type="EMBL" id="CP126114">
    <property type="protein sequence ID" value="WHY84646.1"/>
    <property type="molecule type" value="Genomic_DNA"/>
</dbReference>
<organism evidence="1 2">
    <name type="scientific">Neobacillus novalis</name>
    <dbReference type="NCBI Taxonomy" id="220687"/>
    <lineage>
        <taxon>Bacteria</taxon>
        <taxon>Bacillati</taxon>
        <taxon>Bacillota</taxon>
        <taxon>Bacilli</taxon>
        <taxon>Bacillales</taxon>
        <taxon>Bacillaceae</taxon>
        <taxon>Neobacillus</taxon>
    </lineage>
</organism>
<proteinExistence type="predicted"/>
<evidence type="ECO:0000313" key="2">
    <source>
        <dbReference type="Proteomes" id="UP001178288"/>
    </source>
</evidence>
<reference evidence="1" key="1">
    <citation type="submission" date="2023-05" db="EMBL/GenBank/DDBJ databases">
        <title>Comparative genomics of Bacillaceae isolates and their secondary metabolite potential.</title>
        <authorList>
            <person name="Song L."/>
            <person name="Nielsen L.J."/>
            <person name="Mohite O."/>
            <person name="Xu X."/>
            <person name="Weber T."/>
            <person name="Kovacs A.T."/>
        </authorList>
    </citation>
    <scope>NUCLEOTIDE SEQUENCE</scope>
    <source>
        <strain evidence="1">XLM17</strain>
    </source>
</reference>
<accession>A0AA95MJ62</accession>
<dbReference type="Proteomes" id="UP001178288">
    <property type="component" value="Chromosome"/>
</dbReference>
<dbReference type="AlphaFoldDB" id="A0AA95MJ62"/>
<evidence type="ECO:0000313" key="1">
    <source>
        <dbReference type="EMBL" id="WHY84646.1"/>
    </source>
</evidence>
<name>A0AA95MJ62_9BACI</name>
<dbReference type="RefSeq" id="WP_066089887.1">
    <property type="nucleotide sequence ID" value="NZ_CP126114.1"/>
</dbReference>
<sequence>MNKEIEEIIVKSFFNKRIQQRVLFELSSSKKRQDAIERLNHNYLDTLRNEFMIEIPKPNSDPEEIVNLLKVHGASKNCYVISWHSLDGKEFPLTTAIEELIWYGMPSFISCTHGKLAYFQAEQVYGAPPRFILKRTL</sequence>